<feature type="compositionally biased region" description="Basic and acidic residues" evidence="2">
    <location>
        <begin position="553"/>
        <end position="565"/>
    </location>
</feature>
<dbReference type="GO" id="GO:0005737">
    <property type="term" value="C:cytoplasm"/>
    <property type="evidence" value="ECO:0007669"/>
    <property type="project" value="TreeGrafter"/>
</dbReference>
<feature type="coiled-coil region" evidence="1">
    <location>
        <begin position="111"/>
        <end position="138"/>
    </location>
</feature>
<accession>A0AAU9KTW7</accession>
<dbReference type="InterPro" id="IPR007145">
    <property type="entry name" value="MAP65_Ase1_PRC1"/>
</dbReference>
<dbReference type="Pfam" id="PF03999">
    <property type="entry name" value="MAP65_ASE1"/>
    <property type="match status" value="1"/>
</dbReference>
<dbReference type="Gene3D" id="1.20.58.1520">
    <property type="match status" value="1"/>
</dbReference>
<dbReference type="GO" id="GO:0008017">
    <property type="term" value="F:microtubule binding"/>
    <property type="evidence" value="ECO:0007669"/>
    <property type="project" value="InterPro"/>
</dbReference>
<dbReference type="PANTHER" id="PTHR19321:SF41">
    <property type="entry name" value="FASCETTO-RELATED"/>
    <property type="match status" value="1"/>
</dbReference>
<comment type="caution">
    <text evidence="3">The sequence shown here is derived from an EMBL/GenBank/DDBJ whole genome shotgun (WGS) entry which is preliminary data.</text>
</comment>
<sequence length="582" mass="68326">MTDDVVYTTVAIIRYHQVRQHDLVSTLLRLAFPWVKQYIIINSVIYSMELVEKKKNELVNSDLDMNVQPLVVNALLQLKELWQTFGLSEQEQLQQKRLMLEIVEKSCQDRVSMWHNEVDRATMRVTELEKEVQTIKAQFQGNNSAGWCMQSLDQLSGSALRDKVARLEMEFKFLDSIRTSRLNEVNKLQDQLMTLDKKLGSTSVLPSGVSKLSEEFKAALQELVANKSREIHIRRAALLEAVSECVQLAQELQIEPDHTFEADVNARLKKRDLSTEMLQKISLRTVELREVKLKQEARLAEMLGKIHNLWRQLKISKEEQERFQMTIHGIGKAALASCEAELKRLQRYCKRYAAIAVQVENLRNAITKHWDLLGYNSDQRAPFNAMMTTPDTELSFRIFRAHEKEFERLKRQMSAMKFLTHYVSKREEILQARAQHGVPDKQTRLHIEQDLPRYTAILLNRIGKWEKETGLVFCWKGEPYLEQMRLADHKFEKQRNKTKQVQPQQTLAQQTQHVTVASSSGFNINQRRRIQRNTRHSIEERAPSRFSTTEEQFQPRRSDSQVHERPRWRKFFRSTFSRHENS</sequence>
<evidence type="ECO:0000256" key="2">
    <source>
        <dbReference type="SAM" id="MobiDB-lite"/>
    </source>
</evidence>
<dbReference type="EMBL" id="CAKLCB010000348">
    <property type="protein sequence ID" value="CAH0520310.1"/>
    <property type="molecule type" value="Genomic_DNA"/>
</dbReference>
<proteinExistence type="predicted"/>
<dbReference type="AlphaFoldDB" id="A0AAU9KTW7"/>
<evidence type="ECO:0000313" key="3">
    <source>
        <dbReference type="EMBL" id="CAH0476810.1"/>
    </source>
</evidence>
<organism evidence="3 6">
    <name type="scientific">Peronospora belbahrii</name>
    <dbReference type="NCBI Taxonomy" id="622444"/>
    <lineage>
        <taxon>Eukaryota</taxon>
        <taxon>Sar</taxon>
        <taxon>Stramenopiles</taxon>
        <taxon>Oomycota</taxon>
        <taxon>Peronosporomycetes</taxon>
        <taxon>Peronosporales</taxon>
        <taxon>Peronosporaceae</taxon>
        <taxon>Peronospora</taxon>
    </lineage>
</organism>
<dbReference type="EMBL" id="CAKKTJ010000163">
    <property type="protein sequence ID" value="CAH0476810.1"/>
    <property type="molecule type" value="Genomic_DNA"/>
</dbReference>
<feature type="region of interest" description="Disordered" evidence="2">
    <location>
        <begin position="528"/>
        <end position="565"/>
    </location>
</feature>
<name>A0AAU9KTW7_9STRA</name>
<evidence type="ECO:0000256" key="1">
    <source>
        <dbReference type="SAM" id="Coils"/>
    </source>
</evidence>
<protein>
    <submittedName>
        <fullName evidence="3">Uncharacterized protein</fullName>
    </submittedName>
</protein>
<reference evidence="3 5" key="1">
    <citation type="submission" date="2021-11" db="EMBL/GenBank/DDBJ databases">
        <authorList>
            <person name="Islam A."/>
            <person name="Islam S."/>
            <person name="Flora M.S."/>
            <person name="Rahman M."/>
            <person name="Ziaur R.M."/>
            <person name="Epstein J.H."/>
            <person name="Hassan M."/>
            <person name="Klassen M."/>
            <person name="Woodard K."/>
            <person name="Webb A."/>
            <person name="Webby R.J."/>
            <person name="El Zowalaty M.E."/>
        </authorList>
    </citation>
    <scope>NUCLEOTIDE SEQUENCE</scope>
    <source>
        <strain evidence="4">Pbs1</strain>
        <strain evidence="3">Pbs3</strain>
    </source>
</reference>
<keyword evidence="5" id="KW-1185">Reference proteome</keyword>
<keyword evidence="1" id="KW-0175">Coiled coil</keyword>
<evidence type="ECO:0000313" key="6">
    <source>
        <dbReference type="Proteomes" id="UP001160483"/>
    </source>
</evidence>
<dbReference type="GO" id="GO:0000226">
    <property type="term" value="P:microtubule cytoskeleton organization"/>
    <property type="evidence" value="ECO:0007669"/>
    <property type="project" value="InterPro"/>
</dbReference>
<dbReference type="GO" id="GO:0005819">
    <property type="term" value="C:spindle"/>
    <property type="evidence" value="ECO:0007669"/>
    <property type="project" value="TreeGrafter"/>
</dbReference>
<evidence type="ECO:0000313" key="4">
    <source>
        <dbReference type="EMBL" id="CAH0520310.1"/>
    </source>
</evidence>
<dbReference type="PANTHER" id="PTHR19321">
    <property type="entry name" value="PROTEIN REGULATOR OF CYTOKINESIS 1 PRC1-RELATED"/>
    <property type="match status" value="1"/>
</dbReference>
<evidence type="ECO:0000313" key="5">
    <source>
        <dbReference type="Proteomes" id="UP001158986"/>
    </source>
</evidence>
<dbReference type="Proteomes" id="UP001158986">
    <property type="component" value="Unassembled WGS sequence"/>
</dbReference>
<dbReference type="Proteomes" id="UP001160483">
    <property type="component" value="Unassembled WGS sequence"/>
</dbReference>
<gene>
    <name evidence="4" type="ORF">PBS001_LOCUS6797</name>
    <name evidence="3" type="ORF">PBS003_LOCUS3578</name>
</gene>